<dbReference type="EMBL" id="KY992929">
    <property type="protein sequence ID" value="ASN67210.1"/>
    <property type="molecule type" value="mRNA"/>
</dbReference>
<dbReference type="FunFam" id="3.30.160.60:FF:000145">
    <property type="entry name" value="Zinc finger protein 574"/>
    <property type="match status" value="1"/>
</dbReference>
<reference evidence="12" key="1">
    <citation type="submission" date="2017-04" db="EMBL/GenBank/DDBJ databases">
        <authorList>
            <person name="Afonso C.L."/>
            <person name="Miller P.J."/>
            <person name="Scott M.A."/>
            <person name="Spackman E."/>
            <person name="Goraichik I."/>
            <person name="Dimitrov K.M."/>
            <person name="Suarez D.L."/>
            <person name="Swayne D.E."/>
        </authorList>
    </citation>
    <scope>NUCLEOTIDE SEQUENCE</scope>
</reference>
<evidence type="ECO:0000259" key="11">
    <source>
        <dbReference type="PROSITE" id="PS50157"/>
    </source>
</evidence>
<dbReference type="OrthoDB" id="427030at2759"/>
<name>A0A221SAL4_SCHMD</name>
<dbReference type="GO" id="GO:0008270">
    <property type="term" value="F:zinc ion binding"/>
    <property type="evidence" value="ECO:0007669"/>
    <property type="project" value="UniProtKB-KW"/>
</dbReference>
<dbReference type="Pfam" id="PF00096">
    <property type="entry name" value="zf-C2H2"/>
    <property type="match status" value="5"/>
</dbReference>
<keyword evidence="3" id="KW-0677">Repeat</keyword>
<keyword evidence="2" id="KW-0479">Metal-binding</keyword>
<dbReference type="InterPro" id="IPR013087">
    <property type="entry name" value="Znf_C2H2_type"/>
</dbReference>
<dbReference type="PROSITE" id="PS50157">
    <property type="entry name" value="ZINC_FINGER_C2H2_2"/>
    <property type="match status" value="6"/>
</dbReference>
<dbReference type="Gene3D" id="3.30.160.60">
    <property type="entry name" value="Classic Zinc Finger"/>
    <property type="match status" value="6"/>
</dbReference>
<evidence type="ECO:0000256" key="2">
    <source>
        <dbReference type="ARBA" id="ARBA00022723"/>
    </source>
</evidence>
<feature type="region of interest" description="Disordered" evidence="10">
    <location>
        <begin position="430"/>
        <end position="453"/>
    </location>
</feature>
<comment type="subcellular location">
    <subcellularLocation>
        <location evidence="1">Nucleus</location>
    </subcellularLocation>
</comment>
<dbReference type="PANTHER" id="PTHR24391">
    <property type="entry name" value="HISTONE H4 TRANSCRIPTION FACTOR-RELATED"/>
    <property type="match status" value="1"/>
</dbReference>
<feature type="domain" description="C2H2-type" evidence="11">
    <location>
        <begin position="125"/>
        <end position="152"/>
    </location>
</feature>
<feature type="domain" description="C2H2-type" evidence="11">
    <location>
        <begin position="491"/>
        <end position="518"/>
    </location>
</feature>
<evidence type="ECO:0000256" key="6">
    <source>
        <dbReference type="ARBA" id="ARBA00023125"/>
    </source>
</evidence>
<dbReference type="SUPFAM" id="SSF57667">
    <property type="entry name" value="beta-beta-alpha zinc fingers"/>
    <property type="match status" value="4"/>
</dbReference>
<accession>A0A221SAL4</accession>
<dbReference type="AlphaFoldDB" id="A0A221SAL4"/>
<organism evidence="12">
    <name type="scientific">Schmidtea mediterranea</name>
    <name type="common">Freshwater planarian flatworm</name>
    <dbReference type="NCBI Taxonomy" id="79327"/>
    <lineage>
        <taxon>Eukaryota</taxon>
        <taxon>Metazoa</taxon>
        <taxon>Spiralia</taxon>
        <taxon>Lophotrochozoa</taxon>
        <taxon>Platyhelminthes</taxon>
        <taxon>Rhabditophora</taxon>
        <taxon>Seriata</taxon>
        <taxon>Tricladida</taxon>
        <taxon>Continenticola</taxon>
        <taxon>Geoplanoidea</taxon>
        <taxon>Dugesiidae</taxon>
        <taxon>Schmidtea</taxon>
    </lineage>
</organism>
<dbReference type="GO" id="GO:0005634">
    <property type="term" value="C:nucleus"/>
    <property type="evidence" value="ECO:0007669"/>
    <property type="project" value="UniProtKB-SubCell"/>
</dbReference>
<evidence type="ECO:0000256" key="8">
    <source>
        <dbReference type="ARBA" id="ARBA00023242"/>
    </source>
</evidence>
<feature type="domain" description="C2H2-type" evidence="11">
    <location>
        <begin position="547"/>
        <end position="575"/>
    </location>
</feature>
<evidence type="ECO:0000256" key="9">
    <source>
        <dbReference type="PROSITE-ProRule" id="PRU00042"/>
    </source>
</evidence>
<dbReference type="SMART" id="SM00355">
    <property type="entry name" value="ZnF_C2H2"/>
    <property type="match status" value="6"/>
</dbReference>
<evidence type="ECO:0000313" key="12">
    <source>
        <dbReference type="EMBL" id="ASN67210.1"/>
    </source>
</evidence>
<dbReference type="GO" id="GO:0000978">
    <property type="term" value="F:RNA polymerase II cis-regulatory region sequence-specific DNA binding"/>
    <property type="evidence" value="ECO:0007669"/>
    <property type="project" value="TreeGrafter"/>
</dbReference>
<protein>
    <submittedName>
        <fullName evidence="12">Zeb-1</fullName>
    </submittedName>
</protein>
<feature type="domain" description="C2H2-type" evidence="11">
    <location>
        <begin position="153"/>
        <end position="172"/>
    </location>
</feature>
<evidence type="ECO:0000256" key="1">
    <source>
        <dbReference type="ARBA" id="ARBA00004123"/>
    </source>
</evidence>
<dbReference type="FunFam" id="3.30.160.60:FF:000013">
    <property type="entry name" value="Putative zinc finger E-box-binding homeobox 2"/>
    <property type="match status" value="2"/>
</dbReference>
<keyword evidence="5" id="KW-0862">Zinc</keyword>
<sequence>MTNCTEFLQKSISDSPILNEFSEVTSSTPDQIADVSESQLLTIDDLKSSINLQTFSPTSSNNTKTTANQDQLLSSLSNSSTNSKSISSPLQNGQTCNVCGKLFANIYRLHRHLKSHDNSKELRKFQCNQCSKAFKFKHHLKEHSRIHSGEKPFNCRNCGKRFSHSGSYSSHMTSKKCSLNSGIDLQISQSMNGILATKSEPDCGYELSSINKILQTVKSGSHNLTNPHNNDISSLFSPPAVNWQEKSDQESGWSNKVQSMTNYTQMKKSSLGDFERFPVLLNNRGWNSSSLPSPLELNHYFQLDNIFNNLVPSSTADNNPLLMHLIFGNKFPLFPSSHCPLNQSPIQASENPNISSMFFIPTLPQQSFPPTNASQYEPLDLSVTKSEPYSNGPSNENFTDLNSNFSLWQQKSSEKSFSFNDSPLNLSQKNPISKSHFSDLSTESDDLNSENSINNENKSIISSKSNQLILETSMDIDMLNITSKKDSFETFSCDQCQKVFSKHSSLTRHKYEHTGVRPFVCTICDKAFKHKHHLTEHKRLHSGEKPFQCQRCGKRFSHSGSFSQHMNHRYKYCKP</sequence>
<keyword evidence="6" id="KW-0238">DNA-binding</keyword>
<proteinExistence type="evidence at transcript level"/>
<feature type="compositionally biased region" description="Polar residues" evidence="10">
    <location>
        <begin position="430"/>
        <end position="441"/>
    </location>
</feature>
<keyword evidence="4 9" id="KW-0863">Zinc-finger</keyword>
<evidence type="ECO:0000256" key="4">
    <source>
        <dbReference type="ARBA" id="ARBA00022771"/>
    </source>
</evidence>
<dbReference type="FunFam" id="3.30.160.60:FF:000744">
    <property type="entry name" value="zinc finger E-box-binding homeobox 1"/>
    <property type="match status" value="1"/>
</dbReference>
<dbReference type="FunFam" id="3.30.160.60:FF:000045">
    <property type="entry name" value="ZFP69 zinc finger protein B"/>
    <property type="match status" value="1"/>
</dbReference>
<evidence type="ECO:0000256" key="10">
    <source>
        <dbReference type="SAM" id="MobiDB-lite"/>
    </source>
</evidence>
<evidence type="ECO:0000256" key="7">
    <source>
        <dbReference type="ARBA" id="ARBA00023155"/>
    </source>
</evidence>
<dbReference type="PANTHER" id="PTHR24391:SF27">
    <property type="entry name" value="ZINC FINGER PROTEIN 1"/>
    <property type="match status" value="1"/>
</dbReference>
<evidence type="ECO:0000256" key="3">
    <source>
        <dbReference type="ARBA" id="ARBA00022737"/>
    </source>
</evidence>
<dbReference type="InterPro" id="IPR036236">
    <property type="entry name" value="Znf_C2H2_sf"/>
</dbReference>
<keyword evidence="7" id="KW-0371">Homeobox</keyword>
<dbReference type="PROSITE" id="PS00028">
    <property type="entry name" value="ZINC_FINGER_C2H2_1"/>
    <property type="match status" value="4"/>
</dbReference>
<dbReference type="GO" id="GO:0000122">
    <property type="term" value="P:negative regulation of transcription by RNA polymerase II"/>
    <property type="evidence" value="ECO:0007669"/>
    <property type="project" value="UniProtKB-ARBA"/>
</dbReference>
<dbReference type="InterPro" id="IPR051574">
    <property type="entry name" value="ZnF_E-box_Homeobox"/>
</dbReference>
<keyword evidence="8" id="KW-0539">Nucleus</keyword>
<feature type="domain" description="C2H2-type" evidence="11">
    <location>
        <begin position="94"/>
        <end position="121"/>
    </location>
</feature>
<feature type="domain" description="C2H2-type" evidence="11">
    <location>
        <begin position="519"/>
        <end position="546"/>
    </location>
</feature>
<dbReference type="GO" id="GO:0000981">
    <property type="term" value="F:DNA-binding transcription factor activity, RNA polymerase II-specific"/>
    <property type="evidence" value="ECO:0007669"/>
    <property type="project" value="TreeGrafter"/>
</dbReference>
<evidence type="ECO:0000256" key="5">
    <source>
        <dbReference type="ARBA" id="ARBA00022833"/>
    </source>
</evidence>